<dbReference type="RefSeq" id="WP_087582259.1">
    <property type="nucleotide sequence ID" value="NZ_NDYQ01000020.1"/>
</dbReference>
<reference evidence="2 3" key="1">
    <citation type="submission" date="2017-04" db="EMBL/GenBank/DDBJ databases">
        <title>Complete genome of Campylobacter concisus ATCC 33237T and draft genomes for an additional eight well characterized C. concisus strains.</title>
        <authorList>
            <person name="Cornelius A.J."/>
            <person name="Miller W.G."/>
            <person name="Lastovica A.J."/>
            <person name="On S.L."/>
            <person name="French N.P."/>
            <person name="Vandenberg O."/>
            <person name="Biggs P.J."/>
        </authorList>
    </citation>
    <scope>NUCLEOTIDE SEQUENCE [LARGE SCALE GENOMIC DNA]</scope>
    <source>
        <strain evidence="2 3">Lasto127.99</strain>
    </source>
</reference>
<proteinExistence type="predicted"/>
<dbReference type="SUPFAM" id="SSF159006">
    <property type="entry name" value="YopX-like"/>
    <property type="match status" value="1"/>
</dbReference>
<feature type="domain" description="YopX protein" evidence="1">
    <location>
        <begin position="51"/>
        <end position="133"/>
    </location>
</feature>
<dbReference type="EMBL" id="NDYQ01000020">
    <property type="protein sequence ID" value="OUT16131.1"/>
    <property type="molecule type" value="Genomic_DNA"/>
</dbReference>
<dbReference type="Gene3D" id="2.30.30.290">
    <property type="entry name" value="YopX-like domains"/>
    <property type="match status" value="1"/>
</dbReference>
<evidence type="ECO:0000313" key="3">
    <source>
        <dbReference type="Proteomes" id="UP000195893"/>
    </source>
</evidence>
<accession>A0A1Y5N5J8</accession>
<gene>
    <name evidence="2" type="ORF">B9N60_10015</name>
</gene>
<evidence type="ECO:0000313" key="2">
    <source>
        <dbReference type="EMBL" id="OUT16131.1"/>
    </source>
</evidence>
<protein>
    <recommendedName>
        <fullName evidence="1">YopX protein domain-containing protein</fullName>
    </recommendedName>
</protein>
<dbReference type="Pfam" id="PF09643">
    <property type="entry name" value="YopX"/>
    <property type="match status" value="1"/>
</dbReference>
<comment type="caution">
    <text evidence="2">The sequence shown here is derived from an EMBL/GenBank/DDBJ whole genome shotgun (WGS) entry which is preliminary data.</text>
</comment>
<sequence length="136" mass="15713">MREIKYKLYSPSWNKVFRVTNIAFNEQGLIETVSVPMKDALPEHYGDTDLVLDLYPKDKIKLLAFTGRYDVNGKEIYEGYIVETSTGARAKAYFDELDLMYKVEIPCTEIFSLAEDIPLKVVGNIYENEDLLEKEN</sequence>
<dbReference type="InterPro" id="IPR019096">
    <property type="entry name" value="YopX_protein"/>
</dbReference>
<dbReference type="InterPro" id="IPR023385">
    <property type="entry name" value="YopX-like_C"/>
</dbReference>
<organism evidence="2 3">
    <name type="scientific">Campylobacter concisus</name>
    <dbReference type="NCBI Taxonomy" id="199"/>
    <lineage>
        <taxon>Bacteria</taxon>
        <taxon>Pseudomonadati</taxon>
        <taxon>Campylobacterota</taxon>
        <taxon>Epsilonproteobacteria</taxon>
        <taxon>Campylobacterales</taxon>
        <taxon>Campylobacteraceae</taxon>
        <taxon>Campylobacter</taxon>
    </lineage>
</organism>
<dbReference type="AlphaFoldDB" id="A0A1Y5N5J8"/>
<name>A0A1Y5N5J8_9BACT</name>
<evidence type="ECO:0000259" key="1">
    <source>
        <dbReference type="Pfam" id="PF09643"/>
    </source>
</evidence>
<dbReference type="Proteomes" id="UP000195893">
    <property type="component" value="Unassembled WGS sequence"/>
</dbReference>